<reference evidence="1" key="1">
    <citation type="submission" date="2019-12" db="EMBL/GenBank/DDBJ databases">
        <title>Genome sequencing and annotation of Brassica cretica.</title>
        <authorList>
            <person name="Studholme D.J."/>
            <person name="Sarris P."/>
        </authorList>
    </citation>
    <scope>NUCLEOTIDE SEQUENCE</scope>
    <source>
        <strain evidence="1">PFS-109/04</strain>
        <tissue evidence="1">Leaf</tissue>
    </source>
</reference>
<organism evidence="1 2">
    <name type="scientific">Brassica cretica</name>
    <name type="common">Mustard</name>
    <dbReference type="NCBI Taxonomy" id="69181"/>
    <lineage>
        <taxon>Eukaryota</taxon>
        <taxon>Viridiplantae</taxon>
        <taxon>Streptophyta</taxon>
        <taxon>Embryophyta</taxon>
        <taxon>Tracheophyta</taxon>
        <taxon>Spermatophyta</taxon>
        <taxon>Magnoliopsida</taxon>
        <taxon>eudicotyledons</taxon>
        <taxon>Gunneridae</taxon>
        <taxon>Pentapetalae</taxon>
        <taxon>rosids</taxon>
        <taxon>malvids</taxon>
        <taxon>Brassicales</taxon>
        <taxon>Brassicaceae</taxon>
        <taxon>Brassiceae</taxon>
        <taxon>Brassica</taxon>
    </lineage>
</organism>
<accession>A0A8S9QSS1</accession>
<dbReference type="Proteomes" id="UP000712600">
    <property type="component" value="Unassembled WGS sequence"/>
</dbReference>
<gene>
    <name evidence="1" type="ORF">F2Q69_00023197</name>
</gene>
<proteinExistence type="predicted"/>
<sequence length="183" mass="20873">MMGKVLKGHQKISAVLDVKLDYVYSDIHDKFETLSDHVKKLDSQVAHNAGFVRRDEGFLPGRTDSNPRRKVSAVLLRSEKRLTPSTVEISSAEKPPEVEMATINLDEQEEESEEDIEIDRQEGNNVDRPTMIKINRQTENNVDRHSIPAKPVVERVCRTLPPFPPNKSQTKRELEKAICKKAF</sequence>
<dbReference type="AlphaFoldDB" id="A0A8S9QSS1"/>
<evidence type="ECO:0000313" key="2">
    <source>
        <dbReference type="Proteomes" id="UP000712600"/>
    </source>
</evidence>
<protein>
    <submittedName>
        <fullName evidence="1">Uncharacterized protein</fullName>
    </submittedName>
</protein>
<name>A0A8S9QSS1_BRACR</name>
<comment type="caution">
    <text evidence="1">The sequence shown here is derived from an EMBL/GenBank/DDBJ whole genome shotgun (WGS) entry which is preliminary data.</text>
</comment>
<evidence type="ECO:0000313" key="1">
    <source>
        <dbReference type="EMBL" id="KAF3541758.1"/>
    </source>
</evidence>
<dbReference type="EMBL" id="QGKX02001290">
    <property type="protein sequence ID" value="KAF3541758.1"/>
    <property type="molecule type" value="Genomic_DNA"/>
</dbReference>